<name>K0SCY9_THAOC</name>
<evidence type="ECO:0000313" key="2">
    <source>
        <dbReference type="Proteomes" id="UP000266841"/>
    </source>
</evidence>
<keyword evidence="2" id="KW-1185">Reference proteome</keyword>
<proteinExistence type="predicted"/>
<sequence>MTYTATGLASSLQCEWQYICRVVEGAEQRYLEPLEKTIREEFLPALLGVDKAEIGNDLHNLIAHSVKNGGLAIPNPVKTAAFGVRFRASVSEWASAAGSACAAGAEPGVYDPALDKGTVVVAFLSLDKSAPGYECDEGGSGPLLHVRTSWSFPHP</sequence>
<dbReference type="EMBL" id="AGNL01018387">
    <property type="protein sequence ID" value="EJK63195.1"/>
    <property type="molecule type" value="Genomic_DNA"/>
</dbReference>
<organism evidence="1 2">
    <name type="scientific">Thalassiosira oceanica</name>
    <name type="common">Marine diatom</name>
    <dbReference type="NCBI Taxonomy" id="159749"/>
    <lineage>
        <taxon>Eukaryota</taxon>
        <taxon>Sar</taxon>
        <taxon>Stramenopiles</taxon>
        <taxon>Ochrophyta</taxon>
        <taxon>Bacillariophyta</taxon>
        <taxon>Coscinodiscophyceae</taxon>
        <taxon>Thalassiosirophycidae</taxon>
        <taxon>Thalassiosirales</taxon>
        <taxon>Thalassiosiraceae</taxon>
        <taxon>Thalassiosira</taxon>
    </lineage>
</organism>
<dbReference type="Proteomes" id="UP000266841">
    <property type="component" value="Unassembled WGS sequence"/>
</dbReference>
<comment type="caution">
    <text evidence="1">The sequence shown here is derived from an EMBL/GenBank/DDBJ whole genome shotgun (WGS) entry which is preliminary data.</text>
</comment>
<gene>
    <name evidence="1" type="ORF">THAOC_16166</name>
</gene>
<accession>K0SCY9</accession>
<reference evidence="1 2" key="1">
    <citation type="journal article" date="2012" name="Genome Biol.">
        <title>Genome and low-iron response of an oceanic diatom adapted to chronic iron limitation.</title>
        <authorList>
            <person name="Lommer M."/>
            <person name="Specht M."/>
            <person name="Roy A.S."/>
            <person name="Kraemer L."/>
            <person name="Andreson R."/>
            <person name="Gutowska M.A."/>
            <person name="Wolf J."/>
            <person name="Bergner S.V."/>
            <person name="Schilhabel M.B."/>
            <person name="Klostermeier U.C."/>
            <person name="Beiko R.G."/>
            <person name="Rosenstiel P."/>
            <person name="Hippler M."/>
            <person name="Laroche J."/>
        </authorList>
    </citation>
    <scope>NUCLEOTIDE SEQUENCE [LARGE SCALE GENOMIC DNA]</scope>
    <source>
        <strain evidence="1 2">CCMP1005</strain>
    </source>
</reference>
<dbReference type="AlphaFoldDB" id="K0SCY9"/>
<evidence type="ECO:0000313" key="1">
    <source>
        <dbReference type="EMBL" id="EJK63195.1"/>
    </source>
</evidence>
<protein>
    <submittedName>
        <fullName evidence="1">Uncharacterized protein</fullName>
    </submittedName>
</protein>